<sequence length="585" mass="64857">MSHRAPTWPWLVLVALAAALYLFGLGSFYAPTNGDEMVYIHIARMTAESGHWLPLQSELVGTRNTKPPLLIWQAMVAGGWGQHWSLFALRLPSIAYTFATTALLAFFAHRMAPAPGKLRTACIAAALYLLFFSTFRYGRVYLTSAPETFWLALPMWWLLWLHLRGRTVASPAHQLGAWAYTLIGIAMGLGAAYKSFALVAPTAAALWCAVLLSEPWNWRPAVRTTVGVTWSALLGLGIFALWFVLDPNPAEVWQEFVVAENAGKMSSSLGYWQAALYGAYPMWTQLLAYPANGGLLALPVLGFCLHALARGWRPRYYAHLSPALWVLLAWLVVWLVVFTIPNQRSERYVIPAMPALAIAMALLWDRLHRVWFAATLLITVPALVMLGRIAWVMGSLGMASPTEVAMTLLAAGAGLAGAIAGFVRFSWVRNATLLACLAVLGCFTLMVQPISGDAAGYSTTVQSQMKGQRLAVPNGFTGQYERFHFVLPGARITPYDAEGRNTGALYPEMPAPQRLDRLLKEFDAVVWLQDDLNEQPSCLPHCRLVAQRWHVKSRHKDGEVTLDNLWQPQLWLFRREWLLTPAAGG</sequence>
<keyword evidence="7 8" id="KW-0472">Membrane</keyword>
<keyword evidence="5 8" id="KW-0812">Transmembrane</keyword>
<feature type="transmembrane region" description="Helical" evidence="8">
    <location>
        <begin position="144"/>
        <end position="163"/>
    </location>
</feature>
<keyword evidence="6 8" id="KW-1133">Transmembrane helix</keyword>
<feature type="transmembrane region" description="Helical" evidence="8">
    <location>
        <begin position="120"/>
        <end position="138"/>
    </location>
</feature>
<feature type="transmembrane region" description="Helical" evidence="8">
    <location>
        <begin position="175"/>
        <end position="193"/>
    </location>
</feature>
<keyword evidence="3" id="KW-0328">Glycosyltransferase</keyword>
<evidence type="ECO:0000256" key="6">
    <source>
        <dbReference type="ARBA" id="ARBA00022989"/>
    </source>
</evidence>
<comment type="caution">
    <text evidence="9">The sequence shown here is derived from an EMBL/GenBank/DDBJ whole genome shotgun (WGS) entry which is preliminary data.</text>
</comment>
<evidence type="ECO:0000256" key="4">
    <source>
        <dbReference type="ARBA" id="ARBA00022679"/>
    </source>
</evidence>
<keyword evidence="2" id="KW-1003">Cell membrane</keyword>
<feature type="transmembrane region" description="Helical" evidence="8">
    <location>
        <begin position="199"/>
        <end position="218"/>
    </location>
</feature>
<evidence type="ECO:0000256" key="1">
    <source>
        <dbReference type="ARBA" id="ARBA00004651"/>
    </source>
</evidence>
<feature type="transmembrane region" description="Helical" evidence="8">
    <location>
        <begin position="316"/>
        <end position="336"/>
    </location>
</feature>
<evidence type="ECO:0000256" key="2">
    <source>
        <dbReference type="ARBA" id="ARBA00022475"/>
    </source>
</evidence>
<evidence type="ECO:0000256" key="5">
    <source>
        <dbReference type="ARBA" id="ARBA00022692"/>
    </source>
</evidence>
<feature type="transmembrane region" description="Helical" evidence="8">
    <location>
        <begin position="7"/>
        <end position="30"/>
    </location>
</feature>
<dbReference type="EMBL" id="JAVDXO010000002">
    <property type="protein sequence ID" value="MDR7305733.1"/>
    <property type="molecule type" value="Genomic_DNA"/>
</dbReference>
<feature type="transmembrane region" description="Helical" evidence="8">
    <location>
        <begin position="286"/>
        <end position="309"/>
    </location>
</feature>
<name>A0ABU1ZK30_9BURK</name>
<feature type="transmembrane region" description="Helical" evidence="8">
    <location>
        <begin position="430"/>
        <end position="450"/>
    </location>
</feature>
<reference evidence="9 10" key="1">
    <citation type="submission" date="2023-07" db="EMBL/GenBank/DDBJ databases">
        <title>Sorghum-associated microbial communities from plants grown in Nebraska, USA.</title>
        <authorList>
            <person name="Schachtman D."/>
        </authorList>
    </citation>
    <scope>NUCLEOTIDE SEQUENCE [LARGE SCALE GENOMIC DNA]</scope>
    <source>
        <strain evidence="9 10">BE308</strain>
    </source>
</reference>
<gene>
    <name evidence="9" type="ORF">J2X15_001011</name>
</gene>
<evidence type="ECO:0000313" key="9">
    <source>
        <dbReference type="EMBL" id="MDR7305733.1"/>
    </source>
</evidence>
<keyword evidence="4" id="KW-0808">Transferase</keyword>
<feature type="transmembrane region" description="Helical" evidence="8">
    <location>
        <begin position="404"/>
        <end position="423"/>
    </location>
</feature>
<dbReference type="PANTHER" id="PTHR33908:SF11">
    <property type="entry name" value="MEMBRANE PROTEIN"/>
    <property type="match status" value="1"/>
</dbReference>
<organism evidence="9 10">
    <name type="scientific">Rhodoferax saidenbachensis</name>
    <dbReference type="NCBI Taxonomy" id="1484693"/>
    <lineage>
        <taxon>Bacteria</taxon>
        <taxon>Pseudomonadati</taxon>
        <taxon>Pseudomonadota</taxon>
        <taxon>Betaproteobacteria</taxon>
        <taxon>Burkholderiales</taxon>
        <taxon>Comamonadaceae</taxon>
        <taxon>Rhodoferax</taxon>
    </lineage>
</organism>
<comment type="subcellular location">
    <subcellularLocation>
        <location evidence="1">Cell membrane</location>
        <topology evidence="1">Multi-pass membrane protein</topology>
    </subcellularLocation>
</comment>
<evidence type="ECO:0000256" key="8">
    <source>
        <dbReference type="SAM" id="Phobius"/>
    </source>
</evidence>
<feature type="transmembrane region" description="Helical" evidence="8">
    <location>
        <begin position="348"/>
        <end position="364"/>
    </location>
</feature>
<feature type="transmembrane region" description="Helical" evidence="8">
    <location>
        <begin position="87"/>
        <end position="108"/>
    </location>
</feature>
<feature type="transmembrane region" description="Helical" evidence="8">
    <location>
        <begin position="371"/>
        <end position="392"/>
    </location>
</feature>
<proteinExistence type="predicted"/>
<dbReference type="Proteomes" id="UP001268089">
    <property type="component" value="Unassembled WGS sequence"/>
</dbReference>
<feature type="transmembrane region" description="Helical" evidence="8">
    <location>
        <begin position="225"/>
        <end position="245"/>
    </location>
</feature>
<evidence type="ECO:0000256" key="3">
    <source>
        <dbReference type="ARBA" id="ARBA00022676"/>
    </source>
</evidence>
<evidence type="ECO:0000256" key="7">
    <source>
        <dbReference type="ARBA" id="ARBA00023136"/>
    </source>
</evidence>
<protein>
    <submittedName>
        <fullName evidence="9">4-amino-4-deoxy-L-arabinose transferase-like glycosyltransferase</fullName>
    </submittedName>
</protein>
<evidence type="ECO:0000313" key="10">
    <source>
        <dbReference type="Proteomes" id="UP001268089"/>
    </source>
</evidence>
<dbReference type="InterPro" id="IPR050297">
    <property type="entry name" value="LipidA_mod_glycosyltrf_83"/>
</dbReference>
<accession>A0ABU1ZK30</accession>
<keyword evidence="10" id="KW-1185">Reference proteome</keyword>
<dbReference type="PANTHER" id="PTHR33908">
    <property type="entry name" value="MANNOSYLTRANSFERASE YKCB-RELATED"/>
    <property type="match status" value="1"/>
</dbReference>